<keyword evidence="5" id="KW-0804">Transcription</keyword>
<dbReference type="Pfam" id="PF12680">
    <property type="entry name" value="SnoaL_2"/>
    <property type="match status" value="1"/>
</dbReference>
<dbReference type="InterPro" id="IPR032710">
    <property type="entry name" value="NTF2-like_dom_sf"/>
</dbReference>
<sequence>MTTVDSEDDQDFLARAEPMRREMLAHCYRMLGSVHDAEDMVQETYLRAWKAFDRFEGRSSLRTWLYQIATRTCLTALEGRGKRPLPTGLGGPRTGPDDPLVDRPEVPWLEPIPDAVLTASPNDPASIVTSRESIRLALVAALQFLPPRQRAVLLLRDVLAWKAAEVAELLDTTTAAVNSSLQRARAQLDEVSPSEDAVVEPTTAEQRALLDRYVKAFEAKDIPAIVDLFTSDAVWEMPPFVGWYQGGADIARLIDTRCPAEGPGDMRLVPTVANGQPAFGLYLRGEDGVHRPFNLPVLTLSPEGVTHVACFFDLRLFEVFGLPAFLTDED</sequence>
<dbReference type="GO" id="GO:0016987">
    <property type="term" value="F:sigma factor activity"/>
    <property type="evidence" value="ECO:0007669"/>
    <property type="project" value="UniProtKB-KW"/>
</dbReference>
<accession>A0A9X2VJ00</accession>
<feature type="region of interest" description="Disordered" evidence="6">
    <location>
        <begin position="80"/>
        <end position="101"/>
    </location>
</feature>
<dbReference type="RefSeq" id="WP_259622770.1">
    <property type="nucleotide sequence ID" value="NZ_JANYMP010000004.1"/>
</dbReference>
<dbReference type="InterPro" id="IPR013249">
    <property type="entry name" value="RNA_pol_sigma70_r4_t2"/>
</dbReference>
<evidence type="ECO:0000256" key="1">
    <source>
        <dbReference type="ARBA" id="ARBA00010641"/>
    </source>
</evidence>
<evidence type="ECO:0000259" key="9">
    <source>
        <dbReference type="Pfam" id="PF12680"/>
    </source>
</evidence>
<keyword evidence="11" id="KW-1185">Reference proteome</keyword>
<dbReference type="InterPro" id="IPR036388">
    <property type="entry name" value="WH-like_DNA-bd_sf"/>
</dbReference>
<dbReference type="SUPFAM" id="SSF54427">
    <property type="entry name" value="NTF2-like"/>
    <property type="match status" value="1"/>
</dbReference>
<evidence type="ECO:0000259" key="8">
    <source>
        <dbReference type="Pfam" id="PF08281"/>
    </source>
</evidence>
<protein>
    <submittedName>
        <fullName evidence="10">Sigma-70 family RNA polymerase sigma factor</fullName>
    </submittedName>
</protein>
<dbReference type="PANTHER" id="PTHR43133">
    <property type="entry name" value="RNA POLYMERASE ECF-TYPE SIGMA FACTO"/>
    <property type="match status" value="1"/>
</dbReference>
<dbReference type="InterPro" id="IPR013325">
    <property type="entry name" value="RNA_pol_sigma_r2"/>
</dbReference>
<dbReference type="InterPro" id="IPR014284">
    <property type="entry name" value="RNA_pol_sigma-70_dom"/>
</dbReference>
<dbReference type="Pfam" id="PF04542">
    <property type="entry name" value="Sigma70_r2"/>
    <property type="match status" value="1"/>
</dbReference>
<keyword evidence="4" id="KW-0731">Sigma factor</keyword>
<dbReference type="GO" id="GO:0003677">
    <property type="term" value="F:DNA binding"/>
    <property type="evidence" value="ECO:0007669"/>
    <property type="project" value="InterPro"/>
</dbReference>
<dbReference type="InterPro" id="IPR037401">
    <property type="entry name" value="SnoaL-like"/>
</dbReference>
<dbReference type="Gene3D" id="1.10.10.10">
    <property type="entry name" value="Winged helix-like DNA-binding domain superfamily/Winged helix DNA-binding domain"/>
    <property type="match status" value="1"/>
</dbReference>
<dbReference type="GO" id="GO:0006352">
    <property type="term" value="P:DNA-templated transcription initiation"/>
    <property type="evidence" value="ECO:0007669"/>
    <property type="project" value="InterPro"/>
</dbReference>
<comment type="subunit">
    <text evidence="2">Interacts transiently with the RNA polymerase catalytic core formed by RpoA, RpoB, RpoC and RpoZ (2 alpha, 1 beta, 1 beta' and 1 omega subunit) to form the RNA polymerase holoenzyme that can initiate transcription.</text>
</comment>
<keyword evidence="3" id="KW-0805">Transcription regulation</keyword>
<comment type="similarity">
    <text evidence="1">Belongs to the sigma-70 factor family. ECF subfamily.</text>
</comment>
<dbReference type="SUPFAM" id="SSF88659">
    <property type="entry name" value="Sigma3 and sigma4 domains of RNA polymerase sigma factors"/>
    <property type="match status" value="1"/>
</dbReference>
<dbReference type="Pfam" id="PF08281">
    <property type="entry name" value="Sigma70_r4_2"/>
    <property type="match status" value="1"/>
</dbReference>
<dbReference type="NCBIfam" id="TIGR02937">
    <property type="entry name" value="sigma70-ECF"/>
    <property type="match status" value="1"/>
</dbReference>
<dbReference type="InterPro" id="IPR007627">
    <property type="entry name" value="RNA_pol_sigma70_r2"/>
</dbReference>
<evidence type="ECO:0000256" key="6">
    <source>
        <dbReference type="SAM" id="MobiDB-lite"/>
    </source>
</evidence>
<reference evidence="10" key="1">
    <citation type="submission" date="2022-08" db="EMBL/GenBank/DDBJ databases">
        <authorList>
            <person name="Tistechok S."/>
            <person name="Samborskyy M."/>
            <person name="Roman I."/>
        </authorList>
    </citation>
    <scope>NUCLEOTIDE SEQUENCE</scope>
    <source>
        <strain evidence="10">DSM 103496</strain>
    </source>
</reference>
<organism evidence="10 11">
    <name type="scientific">Umezawaea endophytica</name>
    <dbReference type="NCBI Taxonomy" id="1654476"/>
    <lineage>
        <taxon>Bacteria</taxon>
        <taxon>Bacillati</taxon>
        <taxon>Actinomycetota</taxon>
        <taxon>Actinomycetes</taxon>
        <taxon>Pseudonocardiales</taxon>
        <taxon>Pseudonocardiaceae</taxon>
        <taxon>Umezawaea</taxon>
    </lineage>
</organism>
<dbReference type="Gene3D" id="3.10.450.50">
    <property type="match status" value="1"/>
</dbReference>
<evidence type="ECO:0000256" key="4">
    <source>
        <dbReference type="ARBA" id="ARBA00023082"/>
    </source>
</evidence>
<feature type="domain" description="RNA polymerase sigma factor 70 region 4 type 2" evidence="8">
    <location>
        <begin position="136"/>
        <end position="188"/>
    </location>
</feature>
<evidence type="ECO:0000313" key="10">
    <source>
        <dbReference type="EMBL" id="MCS7477259.1"/>
    </source>
</evidence>
<dbReference type="SUPFAM" id="SSF88946">
    <property type="entry name" value="Sigma2 domain of RNA polymerase sigma factors"/>
    <property type="match status" value="1"/>
</dbReference>
<name>A0A9X2VJ00_9PSEU</name>
<proteinExistence type="inferred from homology"/>
<feature type="domain" description="SnoaL-like" evidence="9">
    <location>
        <begin position="211"/>
        <end position="280"/>
    </location>
</feature>
<evidence type="ECO:0000259" key="7">
    <source>
        <dbReference type="Pfam" id="PF04542"/>
    </source>
</evidence>
<dbReference type="NCBIfam" id="NF006089">
    <property type="entry name" value="PRK08241.1"/>
    <property type="match status" value="1"/>
</dbReference>
<dbReference type="NCBIfam" id="TIGR02960">
    <property type="entry name" value="SigX5"/>
    <property type="match status" value="1"/>
</dbReference>
<dbReference type="PANTHER" id="PTHR43133:SF65">
    <property type="entry name" value="ECF RNA POLYMERASE SIGMA FACTOR SIGG"/>
    <property type="match status" value="1"/>
</dbReference>
<evidence type="ECO:0000256" key="2">
    <source>
        <dbReference type="ARBA" id="ARBA00011344"/>
    </source>
</evidence>
<feature type="domain" description="RNA polymerase sigma-70 region 2" evidence="7">
    <location>
        <begin position="20"/>
        <end position="81"/>
    </location>
</feature>
<evidence type="ECO:0000256" key="3">
    <source>
        <dbReference type="ARBA" id="ARBA00023015"/>
    </source>
</evidence>
<evidence type="ECO:0000256" key="5">
    <source>
        <dbReference type="ARBA" id="ARBA00023163"/>
    </source>
</evidence>
<dbReference type="EMBL" id="JANYMP010000004">
    <property type="protein sequence ID" value="MCS7477259.1"/>
    <property type="molecule type" value="Genomic_DNA"/>
</dbReference>
<dbReference type="CDD" id="cd06171">
    <property type="entry name" value="Sigma70_r4"/>
    <property type="match status" value="1"/>
</dbReference>
<dbReference type="Proteomes" id="UP001141259">
    <property type="component" value="Unassembled WGS sequence"/>
</dbReference>
<evidence type="ECO:0000313" key="11">
    <source>
        <dbReference type="Proteomes" id="UP001141259"/>
    </source>
</evidence>
<gene>
    <name evidence="10" type="ORF">NZH93_10385</name>
</gene>
<dbReference type="InterPro" id="IPR014305">
    <property type="entry name" value="RNA_pol_sigma-G_actinobac"/>
</dbReference>
<dbReference type="Gene3D" id="1.10.1740.10">
    <property type="match status" value="1"/>
</dbReference>
<dbReference type="AlphaFoldDB" id="A0A9X2VJ00"/>
<dbReference type="InterPro" id="IPR013324">
    <property type="entry name" value="RNA_pol_sigma_r3/r4-like"/>
</dbReference>
<comment type="caution">
    <text evidence="10">The sequence shown here is derived from an EMBL/GenBank/DDBJ whole genome shotgun (WGS) entry which is preliminary data.</text>
</comment>
<dbReference type="InterPro" id="IPR039425">
    <property type="entry name" value="RNA_pol_sigma-70-like"/>
</dbReference>